<organism evidence="1 2">
    <name type="scientific">Stagnihabitans tardus</name>
    <dbReference type="NCBI Taxonomy" id="2699202"/>
    <lineage>
        <taxon>Bacteria</taxon>
        <taxon>Pseudomonadati</taxon>
        <taxon>Pseudomonadota</taxon>
        <taxon>Alphaproteobacteria</taxon>
        <taxon>Rhodobacterales</taxon>
        <taxon>Paracoccaceae</taxon>
        <taxon>Stagnihabitans</taxon>
    </lineage>
</organism>
<proteinExistence type="predicted"/>
<evidence type="ECO:0000313" key="2">
    <source>
        <dbReference type="Proteomes" id="UP001193501"/>
    </source>
</evidence>
<reference evidence="1" key="1">
    <citation type="submission" date="2020-01" db="EMBL/GenBank/DDBJ databases">
        <authorList>
            <person name="Chen W.-M."/>
        </authorList>
    </citation>
    <scope>NUCLEOTIDE SEQUENCE</scope>
    <source>
        <strain evidence="1">CYK-10</strain>
    </source>
</reference>
<accession>A0AAE4Y7N8</accession>
<name>A0AAE4Y7N8_9RHOB</name>
<sequence length="122" mass="12848">MYSILAGQSIIGHTEFEHGDPPMGVAFGQMLPSPAFAAFRTSHAPDLGEAGETSWGNLSARSDSGVLLDCADVVIVVHDLDAAPEDGAPGIEVTAYGIAWQQFETLFPEHVAAHDHRFGSAS</sequence>
<gene>
    <name evidence="1" type="ORF">GV832_07345</name>
</gene>
<evidence type="ECO:0000313" key="1">
    <source>
        <dbReference type="EMBL" id="NBZ87391.1"/>
    </source>
</evidence>
<dbReference type="Proteomes" id="UP001193501">
    <property type="component" value="Unassembled WGS sequence"/>
</dbReference>
<dbReference type="AlphaFoldDB" id="A0AAE4Y7N8"/>
<keyword evidence="2" id="KW-1185">Reference proteome</keyword>
<dbReference type="RefSeq" id="WP_168774194.1">
    <property type="nucleotide sequence ID" value="NZ_JAABNR010000005.1"/>
</dbReference>
<dbReference type="EMBL" id="JAABNR010000005">
    <property type="protein sequence ID" value="NBZ87391.1"/>
    <property type="molecule type" value="Genomic_DNA"/>
</dbReference>
<comment type="caution">
    <text evidence="1">The sequence shown here is derived from an EMBL/GenBank/DDBJ whole genome shotgun (WGS) entry which is preliminary data.</text>
</comment>
<protein>
    <submittedName>
        <fullName evidence="1">Uncharacterized protein</fullName>
    </submittedName>
</protein>